<evidence type="ECO:0000256" key="5">
    <source>
        <dbReference type="ARBA" id="ARBA00022679"/>
    </source>
</evidence>
<dbReference type="Proteomes" id="UP001209878">
    <property type="component" value="Unassembled WGS sequence"/>
</dbReference>
<evidence type="ECO:0000313" key="13">
    <source>
        <dbReference type="EMBL" id="KAK2172992.1"/>
    </source>
</evidence>
<keyword evidence="6" id="KW-0547">Nucleotide-binding</keyword>
<evidence type="ECO:0000256" key="11">
    <source>
        <dbReference type="SAM" id="MobiDB-lite"/>
    </source>
</evidence>
<evidence type="ECO:0000256" key="1">
    <source>
        <dbReference type="ARBA" id="ARBA00006692"/>
    </source>
</evidence>
<keyword evidence="5" id="KW-0808">Transferase</keyword>
<comment type="catalytic activity">
    <reaction evidence="9">
        <text>L-threonyl-[protein] + ATP = O-phospho-L-threonyl-[protein] + ADP + H(+)</text>
        <dbReference type="Rhea" id="RHEA:46608"/>
        <dbReference type="Rhea" id="RHEA-COMP:11060"/>
        <dbReference type="Rhea" id="RHEA-COMP:11605"/>
        <dbReference type="ChEBI" id="CHEBI:15378"/>
        <dbReference type="ChEBI" id="CHEBI:30013"/>
        <dbReference type="ChEBI" id="CHEBI:30616"/>
        <dbReference type="ChEBI" id="CHEBI:61977"/>
        <dbReference type="ChEBI" id="CHEBI:456216"/>
        <dbReference type="EC" id="2.7.11.1"/>
    </reaction>
</comment>
<organism evidence="13 14">
    <name type="scientific">Ridgeia piscesae</name>
    <name type="common">Tubeworm</name>
    <dbReference type="NCBI Taxonomy" id="27915"/>
    <lineage>
        <taxon>Eukaryota</taxon>
        <taxon>Metazoa</taxon>
        <taxon>Spiralia</taxon>
        <taxon>Lophotrochozoa</taxon>
        <taxon>Annelida</taxon>
        <taxon>Polychaeta</taxon>
        <taxon>Sedentaria</taxon>
        <taxon>Canalipalpata</taxon>
        <taxon>Sabellida</taxon>
        <taxon>Siboglinidae</taxon>
        <taxon>Ridgeia</taxon>
    </lineage>
</organism>
<dbReference type="InterPro" id="IPR050205">
    <property type="entry name" value="CDPK_Ser/Thr_kinases"/>
</dbReference>
<dbReference type="GO" id="GO:0004674">
    <property type="term" value="F:protein serine/threonine kinase activity"/>
    <property type="evidence" value="ECO:0007669"/>
    <property type="project" value="UniProtKB-KW"/>
</dbReference>
<keyword evidence="7" id="KW-0418">Kinase</keyword>
<feature type="region of interest" description="Disordered" evidence="11">
    <location>
        <begin position="331"/>
        <end position="352"/>
    </location>
</feature>
<evidence type="ECO:0000256" key="8">
    <source>
        <dbReference type="ARBA" id="ARBA00022840"/>
    </source>
</evidence>
<dbReference type="Pfam" id="PF00069">
    <property type="entry name" value="Pkinase"/>
    <property type="match status" value="1"/>
</dbReference>
<sequence length="440" mass="50067">MPPYRPCKKKTTGERFALKCLLDRPRARQELRLQVRCSGHPNIVSIMDIYANEVQFPNEPEPRSRLLVVMELMDGGELFERISQQKYFTEQLAAKYTKQIALAIDRCHSLNVAHRDIKPENLLLKDNSEDAMVKLSDFGFAKVDDGTLMTPHFTPYYVAPQVLEAQQRQAREKYCILPKGQPYTYDKSCDMWSLGVLVYIMLTGYPPFYSETPTKVISRGMKKKILAGNYEFVDEDWAHISQSAKDLVARLLLVDPEARLTVRQVLDHPWLLDPPDTQLLSPAIMMDKASLAEVQQAYSETLTSMRMPDHRVTLKPIAQVNNPIMRKRLQSRCDSQDNPQIEPPSKQSSNSMAIKTLRDVIAHCILKTSDGATDDTETLNRLLRRACDHNTDCASLTHILDRWHWDGQSLGEKTDVVNLAQSLSDLVQQTLHSTATSQPS</sequence>
<keyword evidence="3" id="KW-0723">Serine/threonine-protein kinase</keyword>
<reference evidence="13" key="1">
    <citation type="journal article" date="2023" name="Mol. Biol. Evol.">
        <title>Third-Generation Sequencing Reveals the Adaptive Role of the Epigenome in Three Deep-Sea Polychaetes.</title>
        <authorList>
            <person name="Perez M."/>
            <person name="Aroh O."/>
            <person name="Sun Y."/>
            <person name="Lan Y."/>
            <person name="Juniper S.K."/>
            <person name="Young C.R."/>
            <person name="Angers B."/>
            <person name="Qian P.Y."/>
        </authorList>
    </citation>
    <scope>NUCLEOTIDE SEQUENCE</scope>
    <source>
        <strain evidence="13">R07B-5</strain>
    </source>
</reference>
<protein>
    <recommendedName>
        <fullName evidence="2">non-specific serine/threonine protein kinase</fullName>
        <ecNumber evidence="2">2.7.11.1</ecNumber>
    </recommendedName>
</protein>
<dbReference type="InterPro" id="IPR000719">
    <property type="entry name" value="Prot_kinase_dom"/>
</dbReference>
<evidence type="ECO:0000256" key="4">
    <source>
        <dbReference type="ARBA" id="ARBA00022553"/>
    </source>
</evidence>
<dbReference type="PROSITE" id="PS50011">
    <property type="entry name" value="PROTEIN_KINASE_DOM"/>
    <property type="match status" value="1"/>
</dbReference>
<dbReference type="Gene3D" id="4.10.1170.10">
    <property type="entry name" value="MAP kinase activated protein kinase 2"/>
    <property type="match status" value="1"/>
</dbReference>
<evidence type="ECO:0000256" key="9">
    <source>
        <dbReference type="ARBA" id="ARBA00047899"/>
    </source>
</evidence>
<evidence type="ECO:0000313" key="14">
    <source>
        <dbReference type="Proteomes" id="UP001209878"/>
    </source>
</evidence>
<dbReference type="PANTHER" id="PTHR24349">
    <property type="entry name" value="SERINE/THREONINE-PROTEIN KINASE"/>
    <property type="match status" value="1"/>
</dbReference>
<dbReference type="InterPro" id="IPR008271">
    <property type="entry name" value="Ser/Thr_kinase_AS"/>
</dbReference>
<dbReference type="EMBL" id="JAODUO010000914">
    <property type="protein sequence ID" value="KAK2172992.1"/>
    <property type="molecule type" value="Genomic_DNA"/>
</dbReference>
<dbReference type="GO" id="GO:0005524">
    <property type="term" value="F:ATP binding"/>
    <property type="evidence" value="ECO:0007669"/>
    <property type="project" value="UniProtKB-KW"/>
</dbReference>
<name>A0AAD9KKH7_RIDPI</name>
<accession>A0AAD9KKH7</accession>
<dbReference type="AlphaFoldDB" id="A0AAD9KKH7"/>
<comment type="caution">
    <text evidence="13">The sequence shown here is derived from an EMBL/GenBank/DDBJ whole genome shotgun (WGS) entry which is preliminary data.</text>
</comment>
<proteinExistence type="inferred from homology"/>
<dbReference type="EC" id="2.7.11.1" evidence="2"/>
<dbReference type="Gene3D" id="3.30.200.20">
    <property type="entry name" value="Phosphorylase Kinase, domain 1"/>
    <property type="match status" value="1"/>
</dbReference>
<feature type="domain" description="Protein kinase" evidence="12">
    <location>
        <begin position="1"/>
        <end position="271"/>
    </location>
</feature>
<dbReference type="Gene3D" id="1.10.510.10">
    <property type="entry name" value="Transferase(Phosphotransferase) domain 1"/>
    <property type="match status" value="1"/>
</dbReference>
<keyword evidence="8" id="KW-0067">ATP-binding</keyword>
<evidence type="ECO:0000256" key="7">
    <source>
        <dbReference type="ARBA" id="ARBA00022777"/>
    </source>
</evidence>
<dbReference type="SUPFAM" id="SSF56112">
    <property type="entry name" value="Protein kinase-like (PK-like)"/>
    <property type="match status" value="1"/>
</dbReference>
<evidence type="ECO:0000256" key="10">
    <source>
        <dbReference type="ARBA" id="ARBA00048679"/>
    </source>
</evidence>
<dbReference type="PROSITE" id="PS00108">
    <property type="entry name" value="PROTEIN_KINASE_ST"/>
    <property type="match status" value="1"/>
</dbReference>
<dbReference type="SMART" id="SM00220">
    <property type="entry name" value="S_TKc"/>
    <property type="match status" value="1"/>
</dbReference>
<comment type="similarity">
    <text evidence="1">Belongs to the protein kinase superfamily. CAMK Ser/Thr protein kinase family.</text>
</comment>
<evidence type="ECO:0000256" key="2">
    <source>
        <dbReference type="ARBA" id="ARBA00012513"/>
    </source>
</evidence>
<gene>
    <name evidence="13" type="ORF">NP493_913g02064</name>
</gene>
<feature type="compositionally biased region" description="Polar residues" evidence="11">
    <location>
        <begin position="332"/>
        <end position="352"/>
    </location>
</feature>
<dbReference type="InterPro" id="IPR027442">
    <property type="entry name" value="MAPKAPK_C"/>
</dbReference>
<evidence type="ECO:0000256" key="3">
    <source>
        <dbReference type="ARBA" id="ARBA00022527"/>
    </source>
</evidence>
<keyword evidence="4" id="KW-0597">Phosphoprotein</keyword>
<dbReference type="InterPro" id="IPR011009">
    <property type="entry name" value="Kinase-like_dom_sf"/>
</dbReference>
<comment type="catalytic activity">
    <reaction evidence="10">
        <text>L-seryl-[protein] + ATP = O-phospho-L-seryl-[protein] + ADP + H(+)</text>
        <dbReference type="Rhea" id="RHEA:17989"/>
        <dbReference type="Rhea" id="RHEA-COMP:9863"/>
        <dbReference type="Rhea" id="RHEA-COMP:11604"/>
        <dbReference type="ChEBI" id="CHEBI:15378"/>
        <dbReference type="ChEBI" id="CHEBI:29999"/>
        <dbReference type="ChEBI" id="CHEBI:30616"/>
        <dbReference type="ChEBI" id="CHEBI:83421"/>
        <dbReference type="ChEBI" id="CHEBI:456216"/>
        <dbReference type="EC" id="2.7.11.1"/>
    </reaction>
</comment>
<keyword evidence="14" id="KW-1185">Reference proteome</keyword>
<evidence type="ECO:0000259" key="12">
    <source>
        <dbReference type="PROSITE" id="PS50011"/>
    </source>
</evidence>
<evidence type="ECO:0000256" key="6">
    <source>
        <dbReference type="ARBA" id="ARBA00022741"/>
    </source>
</evidence>